<protein>
    <submittedName>
        <fullName evidence="2">Uncharacterized protein</fullName>
    </submittedName>
</protein>
<sequence length="62" mass="7133">MPEDEKQSDRQPNQQPQQYIAPLGFTSLTSHIRRQRKLKQTANTEGQQRTHTPPPTEHPSNA</sequence>
<evidence type="ECO:0000313" key="3">
    <source>
        <dbReference type="Proteomes" id="UP000317369"/>
    </source>
</evidence>
<gene>
    <name evidence="2" type="ORF">KS4_30810</name>
</gene>
<organism evidence="2 3">
    <name type="scientific">Poriferisphaera corsica</name>
    <dbReference type="NCBI Taxonomy" id="2528020"/>
    <lineage>
        <taxon>Bacteria</taxon>
        <taxon>Pseudomonadati</taxon>
        <taxon>Planctomycetota</taxon>
        <taxon>Phycisphaerae</taxon>
        <taxon>Phycisphaerales</taxon>
        <taxon>Phycisphaeraceae</taxon>
        <taxon>Poriferisphaera</taxon>
    </lineage>
</organism>
<dbReference type="Proteomes" id="UP000317369">
    <property type="component" value="Chromosome"/>
</dbReference>
<evidence type="ECO:0000256" key="1">
    <source>
        <dbReference type="SAM" id="MobiDB-lite"/>
    </source>
</evidence>
<evidence type="ECO:0000313" key="2">
    <source>
        <dbReference type="EMBL" id="QDU35004.1"/>
    </source>
</evidence>
<name>A0A517YXQ1_9BACT</name>
<feature type="compositionally biased region" description="Pro residues" evidence="1">
    <location>
        <begin position="52"/>
        <end position="62"/>
    </location>
</feature>
<reference evidence="2 3" key="1">
    <citation type="submission" date="2019-02" db="EMBL/GenBank/DDBJ databases">
        <title>Deep-cultivation of Planctomycetes and their phenomic and genomic characterization uncovers novel biology.</title>
        <authorList>
            <person name="Wiegand S."/>
            <person name="Jogler M."/>
            <person name="Boedeker C."/>
            <person name="Pinto D."/>
            <person name="Vollmers J."/>
            <person name="Rivas-Marin E."/>
            <person name="Kohn T."/>
            <person name="Peeters S.H."/>
            <person name="Heuer A."/>
            <person name="Rast P."/>
            <person name="Oberbeckmann S."/>
            <person name="Bunk B."/>
            <person name="Jeske O."/>
            <person name="Meyerdierks A."/>
            <person name="Storesund J.E."/>
            <person name="Kallscheuer N."/>
            <person name="Luecker S."/>
            <person name="Lage O.M."/>
            <person name="Pohl T."/>
            <person name="Merkel B.J."/>
            <person name="Hornburger P."/>
            <person name="Mueller R.-W."/>
            <person name="Bruemmer F."/>
            <person name="Labrenz M."/>
            <person name="Spormann A.M."/>
            <person name="Op den Camp H."/>
            <person name="Overmann J."/>
            <person name="Amann R."/>
            <person name="Jetten M.S.M."/>
            <person name="Mascher T."/>
            <person name="Medema M.H."/>
            <person name="Devos D.P."/>
            <person name="Kaster A.-K."/>
            <person name="Ovreas L."/>
            <person name="Rohde M."/>
            <person name="Galperin M.Y."/>
            <person name="Jogler C."/>
        </authorList>
    </citation>
    <scope>NUCLEOTIDE SEQUENCE [LARGE SCALE GENOMIC DNA]</scope>
    <source>
        <strain evidence="2 3">KS4</strain>
    </source>
</reference>
<keyword evidence="3" id="KW-1185">Reference proteome</keyword>
<feature type="compositionally biased region" description="Polar residues" evidence="1">
    <location>
        <begin position="40"/>
        <end position="51"/>
    </location>
</feature>
<accession>A0A517YXQ1</accession>
<feature type="region of interest" description="Disordered" evidence="1">
    <location>
        <begin position="1"/>
        <end position="62"/>
    </location>
</feature>
<dbReference type="EMBL" id="CP036425">
    <property type="protein sequence ID" value="QDU35004.1"/>
    <property type="molecule type" value="Genomic_DNA"/>
</dbReference>
<dbReference type="KEGG" id="pcor:KS4_30810"/>
<proteinExistence type="predicted"/>
<dbReference type="AlphaFoldDB" id="A0A517YXQ1"/>